<feature type="region of interest" description="Disordered" evidence="1">
    <location>
        <begin position="1"/>
        <end position="113"/>
    </location>
</feature>
<accession>A0A8J2SMB5</accession>
<feature type="compositionally biased region" description="Basic and acidic residues" evidence="1">
    <location>
        <begin position="16"/>
        <end position="31"/>
    </location>
</feature>
<evidence type="ECO:0000256" key="1">
    <source>
        <dbReference type="SAM" id="MobiDB-lite"/>
    </source>
</evidence>
<feature type="region of interest" description="Disordered" evidence="1">
    <location>
        <begin position="332"/>
        <end position="356"/>
    </location>
</feature>
<proteinExistence type="predicted"/>
<name>A0A8J2SMB5_9STRA</name>
<gene>
    <name evidence="2" type="ORF">PECAL_2P28670</name>
</gene>
<feature type="region of interest" description="Disordered" evidence="1">
    <location>
        <begin position="538"/>
        <end position="559"/>
    </location>
</feature>
<organism evidence="2 3">
    <name type="scientific">Pelagomonas calceolata</name>
    <dbReference type="NCBI Taxonomy" id="35677"/>
    <lineage>
        <taxon>Eukaryota</taxon>
        <taxon>Sar</taxon>
        <taxon>Stramenopiles</taxon>
        <taxon>Ochrophyta</taxon>
        <taxon>Pelagophyceae</taxon>
        <taxon>Pelagomonadales</taxon>
        <taxon>Pelagomonadaceae</taxon>
        <taxon>Pelagomonas</taxon>
    </lineage>
</organism>
<dbReference type="EMBL" id="CAKKNE010000002">
    <property type="protein sequence ID" value="CAH0369732.1"/>
    <property type="molecule type" value="Genomic_DNA"/>
</dbReference>
<evidence type="ECO:0000313" key="3">
    <source>
        <dbReference type="Proteomes" id="UP000789595"/>
    </source>
</evidence>
<feature type="compositionally biased region" description="Low complexity" evidence="1">
    <location>
        <begin position="76"/>
        <end position="87"/>
    </location>
</feature>
<keyword evidence="3" id="KW-1185">Reference proteome</keyword>
<dbReference type="AlphaFoldDB" id="A0A8J2SMB5"/>
<feature type="compositionally biased region" description="Pro residues" evidence="1">
    <location>
        <begin position="336"/>
        <end position="347"/>
    </location>
</feature>
<feature type="region of interest" description="Disordered" evidence="1">
    <location>
        <begin position="216"/>
        <end position="241"/>
    </location>
</feature>
<comment type="caution">
    <text evidence="2">The sequence shown here is derived from an EMBL/GenBank/DDBJ whole genome shotgun (WGS) entry which is preliminary data.</text>
</comment>
<sequence>MTAAPTKPRALRRLSQLHDAKSLGRDKELARRLQKGSAEPSPQSYKEQPRSPPGGRFTGKAPRPAPNDGTSPGRTADAYRAADALDLVEGKGSRILNPPKPSGATFGGRGADLFSIKDGPGPGAHDVRAADASQRAVWRQNKLASTASRFHADEIEAQRDAVGPGPAAYDTYVPSLAPKATLVGREGLKSFSEAKIEEQKWTPGAGAYDTTTPLSQVGGALGREKRGGAFAGESDGPGPGVDAMPSFLASVAETHSVSLPGASHETPLPGAAAVLAARQAVGESPGPAYDTAHAYNATHKAPGGISMRPQHLVATPLDRKKHPSPRFASPKAITARPPPAFKPPALPNAPSGTRFRVAPTAGRATRREYRRRYLASFRACRDSARAYDSESIKARASGRDFGSEGLGFATRRPLQPTRGAEAERAARLAKKLFAPDPAFKPARIATISKDEARFWADGIYDVYRPPRSDTMRPDPPPPPVTIPPPREDDGALFFDGVRALLDDAYRARLVKRRPLEPERGADHGVEVPPTTWEARDLVFLDDARERPTTDVDPGGVVAS</sequence>
<reference evidence="2" key="1">
    <citation type="submission" date="2021-11" db="EMBL/GenBank/DDBJ databases">
        <authorList>
            <consortium name="Genoscope - CEA"/>
            <person name="William W."/>
        </authorList>
    </citation>
    <scope>NUCLEOTIDE SEQUENCE</scope>
</reference>
<feature type="compositionally biased region" description="Basic and acidic residues" evidence="1">
    <location>
        <begin position="538"/>
        <end position="549"/>
    </location>
</feature>
<evidence type="ECO:0000313" key="2">
    <source>
        <dbReference type="EMBL" id="CAH0369732.1"/>
    </source>
</evidence>
<dbReference type="Proteomes" id="UP000789595">
    <property type="component" value="Unassembled WGS sequence"/>
</dbReference>
<protein>
    <submittedName>
        <fullName evidence="2">Uncharacterized protein</fullName>
    </submittedName>
</protein>